<feature type="transmembrane region" description="Helical" evidence="9">
    <location>
        <begin position="130"/>
        <end position="152"/>
    </location>
</feature>
<feature type="domain" description="CNNM transmembrane" evidence="11">
    <location>
        <begin position="1"/>
        <end position="190"/>
    </location>
</feature>
<protein>
    <submittedName>
        <fullName evidence="12">Hemolysin, contains CBS domains</fullName>
    </submittedName>
</protein>
<accession>A0A1I0MNM4</accession>
<dbReference type="EMBL" id="FOIR01000001">
    <property type="protein sequence ID" value="SEV89269.1"/>
    <property type="molecule type" value="Genomic_DNA"/>
</dbReference>
<dbReference type="Proteomes" id="UP000199437">
    <property type="component" value="Unassembled WGS sequence"/>
</dbReference>
<sequence>MDTYSVTIILATLVFSAFFSGTEIAFISASKLQIELQSQQGKLSGRILSFFTQRPSRLINTALVGNTIALVIYGIFMASLLEPWIASFLPEAINSDTTVVLIQTVLSTLIVLITAEFTPKSIFLINPNSLLNFLALPIILIYWFMFPLVWIIEQMSKFIIIFVLRQTYSADRQVFGLTDLGNYIKRNTQKDIKEAKVELDTKIFNNALEFKTIKVRECMIPRTEISAVDAGDTMDDLRNEFIESGHSKVLVYRDSIDDVIGYCHVQDLFKKPKEIEEMLTPINIVPETMLANELLIQFIQERKSLALVVDEFGGTSGLVSIEDVIEEIFGEIQDEHDEDEDWVEQKVEKNKFILSARHEIDYLNDKYRWGIPEGDYDTLGGFILSITESIPAVHDIIEYEPFSIKIISMEDARIDNVLFTLQTEQED</sequence>
<evidence type="ECO:0000256" key="7">
    <source>
        <dbReference type="PROSITE-ProRule" id="PRU00703"/>
    </source>
</evidence>
<dbReference type="AlphaFoldDB" id="A0A1I0MNM4"/>
<dbReference type="InterPro" id="IPR005170">
    <property type="entry name" value="Transptr-assoc_dom"/>
</dbReference>
<dbReference type="SUPFAM" id="SSF54631">
    <property type="entry name" value="CBS-domain pair"/>
    <property type="match status" value="1"/>
</dbReference>
<evidence type="ECO:0000259" key="11">
    <source>
        <dbReference type="PROSITE" id="PS51846"/>
    </source>
</evidence>
<evidence type="ECO:0000256" key="4">
    <source>
        <dbReference type="ARBA" id="ARBA00022989"/>
    </source>
</evidence>
<dbReference type="Pfam" id="PF03471">
    <property type="entry name" value="CorC_HlyC"/>
    <property type="match status" value="1"/>
</dbReference>
<keyword evidence="6 8" id="KW-0472">Membrane</keyword>
<evidence type="ECO:0000256" key="1">
    <source>
        <dbReference type="ARBA" id="ARBA00004141"/>
    </source>
</evidence>
<feature type="transmembrane region" description="Helical" evidence="9">
    <location>
        <begin position="6"/>
        <end position="27"/>
    </location>
</feature>
<evidence type="ECO:0000256" key="8">
    <source>
        <dbReference type="PROSITE-ProRule" id="PRU01193"/>
    </source>
</evidence>
<name>A0A1I0MNM4_9BACT</name>
<keyword evidence="5 7" id="KW-0129">CBS domain</keyword>
<dbReference type="OrthoDB" id="9798188at2"/>
<evidence type="ECO:0000259" key="10">
    <source>
        <dbReference type="PROSITE" id="PS51371"/>
    </source>
</evidence>
<comment type="subcellular location">
    <subcellularLocation>
        <location evidence="1">Membrane</location>
        <topology evidence="1">Multi-pass membrane protein</topology>
    </subcellularLocation>
</comment>
<dbReference type="PANTHER" id="PTHR22777">
    <property type="entry name" value="HEMOLYSIN-RELATED"/>
    <property type="match status" value="1"/>
</dbReference>
<dbReference type="GO" id="GO:0050660">
    <property type="term" value="F:flavin adenine dinucleotide binding"/>
    <property type="evidence" value="ECO:0007669"/>
    <property type="project" value="InterPro"/>
</dbReference>
<dbReference type="STRING" id="1267423.SAMN05216290_0510"/>
<dbReference type="PANTHER" id="PTHR22777:SF17">
    <property type="entry name" value="UPF0053 PROTEIN SLL0260"/>
    <property type="match status" value="1"/>
</dbReference>
<keyword evidence="13" id="KW-1185">Reference proteome</keyword>
<evidence type="ECO:0000256" key="9">
    <source>
        <dbReference type="SAM" id="Phobius"/>
    </source>
</evidence>
<keyword evidence="2 8" id="KW-0812">Transmembrane</keyword>
<dbReference type="GO" id="GO:0005886">
    <property type="term" value="C:plasma membrane"/>
    <property type="evidence" value="ECO:0007669"/>
    <property type="project" value="TreeGrafter"/>
</dbReference>
<evidence type="ECO:0000256" key="3">
    <source>
        <dbReference type="ARBA" id="ARBA00022737"/>
    </source>
</evidence>
<dbReference type="Pfam" id="PF00571">
    <property type="entry name" value="CBS"/>
    <property type="match status" value="1"/>
</dbReference>
<evidence type="ECO:0000313" key="12">
    <source>
        <dbReference type="EMBL" id="SEV89269.1"/>
    </source>
</evidence>
<keyword evidence="4 8" id="KW-1133">Transmembrane helix</keyword>
<dbReference type="Gene3D" id="3.30.465.10">
    <property type="match status" value="1"/>
</dbReference>
<reference evidence="13" key="1">
    <citation type="submission" date="2016-10" db="EMBL/GenBank/DDBJ databases">
        <authorList>
            <person name="Varghese N."/>
            <person name="Submissions S."/>
        </authorList>
    </citation>
    <scope>NUCLEOTIDE SEQUENCE [LARGE SCALE GENOMIC DNA]</scope>
    <source>
        <strain evidence="13">CGMCC 1.12402</strain>
    </source>
</reference>
<evidence type="ECO:0000256" key="2">
    <source>
        <dbReference type="ARBA" id="ARBA00022692"/>
    </source>
</evidence>
<keyword evidence="3" id="KW-0677">Repeat</keyword>
<evidence type="ECO:0000256" key="6">
    <source>
        <dbReference type="ARBA" id="ARBA00023136"/>
    </source>
</evidence>
<gene>
    <name evidence="12" type="ORF">SAMN05216290_0510</name>
</gene>
<proteinExistence type="predicted"/>
<evidence type="ECO:0000313" key="13">
    <source>
        <dbReference type="Proteomes" id="UP000199437"/>
    </source>
</evidence>
<dbReference type="PROSITE" id="PS51846">
    <property type="entry name" value="CNNM"/>
    <property type="match status" value="1"/>
</dbReference>
<evidence type="ECO:0000256" key="5">
    <source>
        <dbReference type="ARBA" id="ARBA00023122"/>
    </source>
</evidence>
<dbReference type="SMART" id="SM01091">
    <property type="entry name" value="CorC_HlyC"/>
    <property type="match status" value="1"/>
</dbReference>
<dbReference type="InterPro" id="IPR016169">
    <property type="entry name" value="FAD-bd_PCMH_sub2"/>
</dbReference>
<dbReference type="InterPro" id="IPR002550">
    <property type="entry name" value="CNNM"/>
</dbReference>
<dbReference type="CDD" id="cd04590">
    <property type="entry name" value="CBS_pair_CorC_HlyC_assoc"/>
    <property type="match status" value="1"/>
</dbReference>
<feature type="transmembrane region" description="Helical" evidence="9">
    <location>
        <begin position="100"/>
        <end position="118"/>
    </location>
</feature>
<dbReference type="Pfam" id="PF01595">
    <property type="entry name" value="CNNM"/>
    <property type="match status" value="1"/>
</dbReference>
<dbReference type="InterPro" id="IPR000644">
    <property type="entry name" value="CBS_dom"/>
</dbReference>
<dbReference type="RefSeq" id="WP_090256818.1">
    <property type="nucleotide sequence ID" value="NZ_FOIR01000001.1"/>
</dbReference>
<organism evidence="12 13">
    <name type="scientific">Roseivirga pacifica</name>
    <dbReference type="NCBI Taxonomy" id="1267423"/>
    <lineage>
        <taxon>Bacteria</taxon>
        <taxon>Pseudomonadati</taxon>
        <taxon>Bacteroidota</taxon>
        <taxon>Cytophagia</taxon>
        <taxon>Cytophagales</taxon>
        <taxon>Roseivirgaceae</taxon>
        <taxon>Roseivirga</taxon>
    </lineage>
</organism>
<dbReference type="InterPro" id="IPR046342">
    <property type="entry name" value="CBS_dom_sf"/>
</dbReference>
<dbReference type="InterPro" id="IPR044751">
    <property type="entry name" value="Ion_transp-like_CBS"/>
</dbReference>
<dbReference type="PROSITE" id="PS51371">
    <property type="entry name" value="CBS"/>
    <property type="match status" value="1"/>
</dbReference>
<feature type="domain" description="CBS" evidence="10">
    <location>
        <begin position="278"/>
        <end position="338"/>
    </location>
</feature>
<dbReference type="FunFam" id="3.10.580.10:FF:000002">
    <property type="entry name" value="Magnesium/cobalt efflux protein CorC"/>
    <property type="match status" value="1"/>
</dbReference>
<dbReference type="SUPFAM" id="SSF56176">
    <property type="entry name" value="FAD-binding/transporter-associated domain-like"/>
    <property type="match status" value="1"/>
</dbReference>
<dbReference type="GeneID" id="99985270"/>
<dbReference type="Gene3D" id="3.10.580.10">
    <property type="entry name" value="CBS-domain"/>
    <property type="match status" value="1"/>
</dbReference>
<feature type="transmembrane region" description="Helical" evidence="9">
    <location>
        <begin position="58"/>
        <end position="80"/>
    </location>
</feature>
<dbReference type="InterPro" id="IPR036318">
    <property type="entry name" value="FAD-bd_PCMH-like_sf"/>
</dbReference>